<evidence type="ECO:0000313" key="4">
    <source>
        <dbReference type="Proteomes" id="UP001558713"/>
    </source>
</evidence>
<dbReference type="Proteomes" id="UP001558713">
    <property type="component" value="Unassembled WGS sequence"/>
</dbReference>
<gene>
    <name evidence="3" type="ORF">V5N11_003000</name>
</gene>
<dbReference type="InterPro" id="IPR029472">
    <property type="entry name" value="Copia-like_N"/>
</dbReference>
<proteinExistence type="predicted"/>
<evidence type="ECO:0000256" key="1">
    <source>
        <dbReference type="SAM" id="MobiDB-lite"/>
    </source>
</evidence>
<dbReference type="PANTHER" id="PTHR37610">
    <property type="entry name" value="CCHC-TYPE DOMAIN-CONTAINING PROTEIN"/>
    <property type="match status" value="1"/>
</dbReference>
<feature type="domain" description="Retrotransposon Copia-like N-terminal" evidence="2">
    <location>
        <begin position="35"/>
        <end position="72"/>
    </location>
</feature>
<feature type="region of interest" description="Disordered" evidence="1">
    <location>
        <begin position="1"/>
        <end position="30"/>
    </location>
</feature>
<feature type="compositionally biased region" description="Polar residues" evidence="1">
    <location>
        <begin position="11"/>
        <end position="30"/>
    </location>
</feature>
<protein>
    <recommendedName>
        <fullName evidence="2">Retrotransposon Copia-like N-terminal domain-containing protein</fullName>
    </recommendedName>
</protein>
<dbReference type="PANTHER" id="PTHR37610:SF101">
    <property type="entry name" value="(RAPE) HYPOTHETICAL PROTEIN"/>
    <property type="match status" value="1"/>
</dbReference>
<accession>A0ABD0ZVZ4</accession>
<sequence length="182" mass="21131">MSISDEENEASIVSEQNKNNEPQRRTISPYNLSFSDNSGTAILQPLLRGPEYDEWAKNFRQDLLARKKYGFVYDSIPMSSEEPCDREWLTNNTLTGSWIKVTIDPKVCSNIAHHDVAHDLWEHINKHFSVKTEQRVQRRKAELETTWQKGLTIEGYYGKMITLWSALAEFNAVWSALWSEAY</sequence>
<reference evidence="3 4" key="1">
    <citation type="submission" date="2024-04" db="EMBL/GenBank/DDBJ databases">
        <title>Genome assembly C_amara_ONT_v2.</title>
        <authorList>
            <person name="Yant L."/>
            <person name="Moore C."/>
            <person name="Slenker M."/>
        </authorList>
    </citation>
    <scope>NUCLEOTIDE SEQUENCE [LARGE SCALE GENOMIC DNA]</scope>
    <source>
        <tissue evidence="3">Leaf</tissue>
    </source>
</reference>
<dbReference type="Pfam" id="PF14244">
    <property type="entry name" value="Retrotran_gag_3"/>
    <property type="match status" value="1"/>
</dbReference>
<name>A0ABD0ZVZ4_CARAN</name>
<evidence type="ECO:0000313" key="3">
    <source>
        <dbReference type="EMBL" id="KAL1198739.1"/>
    </source>
</evidence>
<dbReference type="EMBL" id="JBANAX010000659">
    <property type="protein sequence ID" value="KAL1198739.1"/>
    <property type="molecule type" value="Genomic_DNA"/>
</dbReference>
<organism evidence="3 4">
    <name type="scientific">Cardamine amara subsp. amara</name>
    <dbReference type="NCBI Taxonomy" id="228776"/>
    <lineage>
        <taxon>Eukaryota</taxon>
        <taxon>Viridiplantae</taxon>
        <taxon>Streptophyta</taxon>
        <taxon>Embryophyta</taxon>
        <taxon>Tracheophyta</taxon>
        <taxon>Spermatophyta</taxon>
        <taxon>Magnoliopsida</taxon>
        <taxon>eudicotyledons</taxon>
        <taxon>Gunneridae</taxon>
        <taxon>Pentapetalae</taxon>
        <taxon>rosids</taxon>
        <taxon>malvids</taxon>
        <taxon>Brassicales</taxon>
        <taxon>Brassicaceae</taxon>
        <taxon>Cardamineae</taxon>
        <taxon>Cardamine</taxon>
    </lineage>
</organism>
<keyword evidence="4" id="KW-1185">Reference proteome</keyword>
<comment type="caution">
    <text evidence="3">The sequence shown here is derived from an EMBL/GenBank/DDBJ whole genome shotgun (WGS) entry which is preliminary data.</text>
</comment>
<evidence type="ECO:0000259" key="2">
    <source>
        <dbReference type="Pfam" id="PF14244"/>
    </source>
</evidence>
<dbReference type="AlphaFoldDB" id="A0ABD0ZVZ4"/>